<name>A0A0A2E996_9PORP</name>
<proteinExistence type="predicted"/>
<gene>
    <name evidence="2" type="ORF">HQ47_01765</name>
</gene>
<evidence type="ECO:0000313" key="3">
    <source>
        <dbReference type="Proteomes" id="UP000030103"/>
    </source>
</evidence>
<dbReference type="Pfam" id="PF21926">
    <property type="entry name" value="FeeM"/>
    <property type="match status" value="1"/>
</dbReference>
<protein>
    <recommendedName>
        <fullName evidence="1">N-acyl amino acid synthase FeeM catalytic core domain-containing protein</fullName>
    </recommendedName>
</protein>
<reference evidence="2 3" key="1">
    <citation type="submission" date="2014-09" db="EMBL/GenBank/DDBJ databases">
        <title>Draft Genome Sequence of Porphyromonas macacae COT-192_OH2859.</title>
        <authorList>
            <person name="Wallis C."/>
            <person name="Deusch O."/>
            <person name="O'Flynn C."/>
            <person name="Davis I."/>
            <person name="Horsfall A."/>
            <person name="Kirkwood N."/>
            <person name="Harris S."/>
            <person name="Eisen J.A."/>
            <person name="Coil D.A."/>
            <person name="Darling A.E."/>
            <person name="Jospin G."/>
            <person name="Alexiev A."/>
        </authorList>
    </citation>
    <scope>NUCLEOTIDE SEQUENCE [LARGE SCALE GENOMIC DNA]</scope>
    <source>
        <strain evidence="3">COT-192 OH2859</strain>
    </source>
</reference>
<dbReference type="Proteomes" id="UP000030103">
    <property type="component" value="Unassembled WGS sequence"/>
</dbReference>
<dbReference type="OrthoDB" id="1160046at2"/>
<dbReference type="SUPFAM" id="SSF55729">
    <property type="entry name" value="Acyl-CoA N-acyltransferases (Nat)"/>
    <property type="match status" value="1"/>
</dbReference>
<dbReference type="Gene3D" id="3.40.630.30">
    <property type="match status" value="1"/>
</dbReference>
<dbReference type="InterPro" id="IPR054597">
    <property type="entry name" value="FeeM_cat"/>
</dbReference>
<dbReference type="EMBL" id="JRFA01000006">
    <property type="protein sequence ID" value="KGN75436.1"/>
    <property type="molecule type" value="Genomic_DNA"/>
</dbReference>
<organism evidence="2 3">
    <name type="scientific">Porphyromonas macacae</name>
    <dbReference type="NCBI Taxonomy" id="28115"/>
    <lineage>
        <taxon>Bacteria</taxon>
        <taxon>Pseudomonadati</taxon>
        <taxon>Bacteroidota</taxon>
        <taxon>Bacteroidia</taxon>
        <taxon>Bacteroidales</taxon>
        <taxon>Porphyromonadaceae</taxon>
        <taxon>Porphyromonas</taxon>
    </lineage>
</organism>
<comment type="caution">
    <text evidence="2">The sequence shown here is derived from an EMBL/GenBank/DDBJ whole genome shotgun (WGS) entry which is preliminary data.</text>
</comment>
<sequence length="251" mass="29527">MDRFITKFEEITLWQLSKESLFSLAKFVVDENYIHHQKVGVNKETCVEEYQMIFTEESIFFDYSSIVVAKDNAGSIIGSIRVMNWNLNPNIIPLMKLFGENLINKIKLKEEYEHIWHVGRFAVQKAYKDKVKLFKLLMLYAISPVFRYDRGVLLAEVDEKLLRVMRAMKIDVQLLSEGKEYIGSKTIPVMVTKNGLSEFMLNNVAMAFDLHFDVEKTQLPERVKFKSRMQNYPFGYCDAIETYRNLQVYIR</sequence>
<evidence type="ECO:0000313" key="2">
    <source>
        <dbReference type="EMBL" id="KGN75436.1"/>
    </source>
</evidence>
<dbReference type="STRING" id="28115.HQ47_01765"/>
<feature type="domain" description="N-acyl amino acid synthase FeeM catalytic core" evidence="1">
    <location>
        <begin position="60"/>
        <end position="168"/>
    </location>
</feature>
<dbReference type="AlphaFoldDB" id="A0A0A2E996"/>
<accession>A0A0A2E996</accession>
<dbReference type="RefSeq" id="WP_036872891.1">
    <property type="nucleotide sequence ID" value="NZ_JRFA01000006.1"/>
</dbReference>
<dbReference type="InterPro" id="IPR016181">
    <property type="entry name" value="Acyl_CoA_acyltransferase"/>
</dbReference>
<keyword evidence="3" id="KW-1185">Reference proteome</keyword>
<evidence type="ECO:0000259" key="1">
    <source>
        <dbReference type="Pfam" id="PF21926"/>
    </source>
</evidence>